<gene>
    <name evidence="6" type="ORF">CYMTET_48915</name>
</gene>
<dbReference type="EMBL" id="LGRX02033421">
    <property type="protein sequence ID" value="KAK3241306.1"/>
    <property type="molecule type" value="Genomic_DNA"/>
</dbReference>
<comment type="caution">
    <text evidence="6">The sequence shown here is derived from an EMBL/GenBank/DDBJ whole genome shotgun (WGS) entry which is preliminary data.</text>
</comment>
<dbReference type="Gene3D" id="3.40.640.10">
    <property type="entry name" value="Type I PLP-dependent aspartate aminotransferase-like (Major domain)"/>
    <property type="match status" value="1"/>
</dbReference>
<evidence type="ECO:0000313" key="7">
    <source>
        <dbReference type="Proteomes" id="UP001190700"/>
    </source>
</evidence>
<evidence type="ECO:0000256" key="3">
    <source>
        <dbReference type="ARBA" id="ARBA00022679"/>
    </source>
</evidence>
<evidence type="ECO:0000256" key="4">
    <source>
        <dbReference type="ARBA" id="ARBA00022898"/>
    </source>
</evidence>
<dbReference type="AlphaFoldDB" id="A0AAE0BR89"/>
<proteinExistence type="inferred from homology"/>
<dbReference type="Pfam" id="PF00155">
    <property type="entry name" value="Aminotran_1_2"/>
    <property type="match status" value="1"/>
</dbReference>
<dbReference type="InterPro" id="IPR015422">
    <property type="entry name" value="PyrdxlP-dep_Trfase_small"/>
</dbReference>
<dbReference type="PANTHER" id="PTHR13693:SF77">
    <property type="entry name" value="8-AMINO-7-OXONONANOATE SYNTHASE"/>
    <property type="match status" value="1"/>
</dbReference>
<dbReference type="InterPro" id="IPR015424">
    <property type="entry name" value="PyrdxlP-dep_Trfase"/>
</dbReference>
<keyword evidence="4" id="KW-0663">Pyridoxal phosphate</keyword>
<comment type="similarity">
    <text evidence="2">Belongs to the class-II pyridoxal-phosphate-dependent aminotransferase family. BioF subfamily.</text>
</comment>
<name>A0AAE0BR89_9CHLO</name>
<dbReference type="Proteomes" id="UP001190700">
    <property type="component" value="Unassembled WGS sequence"/>
</dbReference>
<evidence type="ECO:0000313" key="6">
    <source>
        <dbReference type="EMBL" id="KAK3241306.1"/>
    </source>
</evidence>
<sequence>MLCIFLSSLKTAHKEAERKVIAQCLLKLMNSWNTWLINSLHDLENKHLVRSLRTIHCSRQQGQHHQSSIEIFVSHAVLRAWIADASSVGSEDGAALFSVGVEEDVSTLQRIVLFSTNDYLGLSAHPKIKHAMASAATSEGMGPRSSPLIAGYTQHHRALETKLAALKGTEDCLLYPSGFAANIAVITSLCIRQKDEEPAAIFSDELNHASIVDGCKLAKSTSSATIYIYRHNDMRHLEQLLSKSTVKRKLVVTDSLFSMDGDVAPLRALSRLKQQHGFLLAVDEAHGTLVQNTNPLNFSSACKQFADIP</sequence>
<dbReference type="InterPro" id="IPR004839">
    <property type="entry name" value="Aminotransferase_I/II_large"/>
</dbReference>
<keyword evidence="7" id="KW-1185">Reference proteome</keyword>
<accession>A0AAE0BR89</accession>
<dbReference type="GO" id="GO:0016740">
    <property type="term" value="F:transferase activity"/>
    <property type="evidence" value="ECO:0007669"/>
    <property type="project" value="UniProtKB-KW"/>
</dbReference>
<dbReference type="PANTHER" id="PTHR13693">
    <property type="entry name" value="CLASS II AMINOTRANSFERASE/8-AMINO-7-OXONONANOATE SYNTHASE"/>
    <property type="match status" value="1"/>
</dbReference>
<keyword evidence="3" id="KW-0808">Transferase</keyword>
<evidence type="ECO:0000256" key="1">
    <source>
        <dbReference type="ARBA" id="ARBA00001933"/>
    </source>
</evidence>
<dbReference type="GO" id="GO:0009102">
    <property type="term" value="P:biotin biosynthetic process"/>
    <property type="evidence" value="ECO:0007669"/>
    <property type="project" value="TreeGrafter"/>
</dbReference>
<feature type="domain" description="Aminotransferase class I/classII large" evidence="5">
    <location>
        <begin position="111"/>
        <end position="293"/>
    </location>
</feature>
<dbReference type="GO" id="GO:0030170">
    <property type="term" value="F:pyridoxal phosphate binding"/>
    <property type="evidence" value="ECO:0007669"/>
    <property type="project" value="InterPro"/>
</dbReference>
<evidence type="ECO:0000259" key="5">
    <source>
        <dbReference type="Pfam" id="PF00155"/>
    </source>
</evidence>
<comment type="cofactor">
    <cofactor evidence="1">
        <name>pyridoxal 5'-phosphate</name>
        <dbReference type="ChEBI" id="CHEBI:597326"/>
    </cofactor>
</comment>
<dbReference type="SUPFAM" id="SSF53383">
    <property type="entry name" value="PLP-dependent transferases"/>
    <property type="match status" value="1"/>
</dbReference>
<reference evidence="6 7" key="1">
    <citation type="journal article" date="2015" name="Genome Biol. Evol.">
        <title>Comparative Genomics of a Bacterivorous Green Alga Reveals Evolutionary Causalities and Consequences of Phago-Mixotrophic Mode of Nutrition.</title>
        <authorList>
            <person name="Burns J.A."/>
            <person name="Paasch A."/>
            <person name="Narechania A."/>
            <person name="Kim E."/>
        </authorList>
    </citation>
    <scope>NUCLEOTIDE SEQUENCE [LARGE SCALE GENOMIC DNA]</scope>
    <source>
        <strain evidence="6 7">PLY_AMNH</strain>
    </source>
</reference>
<dbReference type="InterPro" id="IPR015421">
    <property type="entry name" value="PyrdxlP-dep_Trfase_major"/>
</dbReference>
<dbReference type="InterPro" id="IPR050087">
    <property type="entry name" value="AON_synthase_class-II"/>
</dbReference>
<protein>
    <recommendedName>
        <fullName evidence="5">Aminotransferase class I/classII large domain-containing protein</fullName>
    </recommendedName>
</protein>
<evidence type="ECO:0000256" key="2">
    <source>
        <dbReference type="ARBA" id="ARBA00010008"/>
    </source>
</evidence>
<organism evidence="6 7">
    <name type="scientific">Cymbomonas tetramitiformis</name>
    <dbReference type="NCBI Taxonomy" id="36881"/>
    <lineage>
        <taxon>Eukaryota</taxon>
        <taxon>Viridiplantae</taxon>
        <taxon>Chlorophyta</taxon>
        <taxon>Pyramimonadophyceae</taxon>
        <taxon>Pyramimonadales</taxon>
        <taxon>Pyramimonadaceae</taxon>
        <taxon>Cymbomonas</taxon>
    </lineage>
</organism>
<dbReference type="Gene3D" id="3.90.1150.10">
    <property type="entry name" value="Aspartate Aminotransferase, domain 1"/>
    <property type="match status" value="1"/>
</dbReference>